<evidence type="ECO:0000256" key="6">
    <source>
        <dbReference type="ARBA" id="ARBA00025911"/>
    </source>
</evidence>
<dbReference type="Pfam" id="PF00125">
    <property type="entry name" value="Histone"/>
    <property type="match status" value="1"/>
</dbReference>
<dbReference type="FunFam" id="1.10.20.10:FF:000062">
    <property type="entry name" value="Nuclear transcription factor Y subunit C"/>
    <property type="match status" value="1"/>
</dbReference>
<keyword evidence="12" id="KW-1185">Reference proteome</keyword>
<comment type="subcellular location">
    <subcellularLocation>
        <location evidence="1">Nucleus</location>
    </subcellularLocation>
</comment>
<comment type="similarity">
    <text evidence="7">Belongs to the NFYC/HAP5 subunit family.</text>
</comment>
<dbReference type="AlphaFoldDB" id="A0AAW2E107"/>
<comment type="function">
    <text evidence="8">Stimulates the transcription of various genes by recognizing and binding to a CCAAT motif in promoters.</text>
</comment>
<comment type="caution">
    <text evidence="11">The sequence shown here is derived from an EMBL/GenBank/DDBJ whole genome shotgun (WGS) entry which is preliminary data.</text>
</comment>
<evidence type="ECO:0000259" key="10">
    <source>
        <dbReference type="Pfam" id="PF00125"/>
    </source>
</evidence>
<feature type="domain" description="Core Histone H2A/H2B/H3" evidence="10">
    <location>
        <begin position="74"/>
        <end position="142"/>
    </location>
</feature>
<keyword evidence="4" id="KW-0804">Transcription</keyword>
<evidence type="ECO:0000256" key="7">
    <source>
        <dbReference type="ARBA" id="ARBA00038129"/>
    </source>
</evidence>
<evidence type="ECO:0000313" key="11">
    <source>
        <dbReference type="EMBL" id="KAL0015369.1"/>
    </source>
</evidence>
<evidence type="ECO:0000256" key="3">
    <source>
        <dbReference type="ARBA" id="ARBA00023125"/>
    </source>
</evidence>
<dbReference type="InterPro" id="IPR007125">
    <property type="entry name" value="H2A/H2B/H3"/>
</dbReference>
<evidence type="ECO:0000256" key="5">
    <source>
        <dbReference type="ARBA" id="ARBA00023242"/>
    </source>
</evidence>
<evidence type="ECO:0000256" key="8">
    <source>
        <dbReference type="ARBA" id="ARBA00059992"/>
    </source>
</evidence>
<dbReference type="CDD" id="cd22908">
    <property type="entry name" value="HFD_NFYC-like"/>
    <property type="match status" value="1"/>
</dbReference>
<dbReference type="GO" id="GO:0046982">
    <property type="term" value="F:protein heterodimerization activity"/>
    <property type="evidence" value="ECO:0007669"/>
    <property type="project" value="InterPro"/>
</dbReference>
<dbReference type="Gene3D" id="1.10.20.10">
    <property type="entry name" value="Histone, subunit A"/>
    <property type="match status" value="1"/>
</dbReference>
<sequence>MDLNRPIDFTSSPSPQVHSFMPDMPSFMLPVQDHQESENVAEEDACLTQVHKKFLELFWHQQMFEIYNTPVFKSHHQLPFSRIKKIMKSDREVKMVSADTPIVFSKACELFILELTVRAWLQTEKCRSRTIQPLDIARAVRLDDHLQFLVDVAPLDQEHYNKEEGSERESEQTESLTAESLNLPMMTNVGELFMTNPELSGPYMFAPSMSCAELENDPRFKVDSPKALPHVHNMSGDTSLYARPTPHNLAIWVKMSRWAETISMGTLAAGHRYRTVRDASLETRLSNLGTPCRRGCTREFNVKLGATHRCVQTPQNGGSCLDSELRRGRCSA</sequence>
<evidence type="ECO:0000256" key="9">
    <source>
        <dbReference type="SAM" id="MobiDB-lite"/>
    </source>
</evidence>
<keyword evidence="2" id="KW-0805">Transcription regulation</keyword>
<protein>
    <recommendedName>
        <fullName evidence="10">Core Histone H2A/H2B/H3 domain-containing protein</fullName>
    </recommendedName>
</protein>
<dbReference type="GO" id="GO:0005634">
    <property type="term" value="C:nucleus"/>
    <property type="evidence" value="ECO:0007669"/>
    <property type="project" value="UniProtKB-SubCell"/>
</dbReference>
<dbReference type="InterPro" id="IPR009072">
    <property type="entry name" value="Histone-fold"/>
</dbReference>
<proteinExistence type="inferred from homology"/>
<evidence type="ECO:0000256" key="4">
    <source>
        <dbReference type="ARBA" id="ARBA00023163"/>
    </source>
</evidence>
<evidence type="ECO:0000256" key="1">
    <source>
        <dbReference type="ARBA" id="ARBA00004123"/>
    </source>
</evidence>
<accession>A0AAW2E107</accession>
<keyword evidence="3" id="KW-0238">DNA-binding</keyword>
<dbReference type="PANTHER" id="PTHR10252:SF124">
    <property type="entry name" value="NUCLEAR TRANSCRIPTION FACTOR Y SUBUNIT C-10"/>
    <property type="match status" value="1"/>
</dbReference>
<dbReference type="GO" id="GO:0006355">
    <property type="term" value="P:regulation of DNA-templated transcription"/>
    <property type="evidence" value="ECO:0007669"/>
    <property type="project" value="TreeGrafter"/>
</dbReference>
<evidence type="ECO:0000313" key="12">
    <source>
        <dbReference type="Proteomes" id="UP001459277"/>
    </source>
</evidence>
<dbReference type="SUPFAM" id="SSF47113">
    <property type="entry name" value="Histone-fold"/>
    <property type="match status" value="1"/>
</dbReference>
<comment type="subunit">
    <text evidence="6">Heterotrimeric transcription factor composed of three components, NF-YA, NF-YB and NF-YC. NF-YB and NF-YC must interact and dimerize for NF-YA association and DNA binding.</text>
</comment>
<dbReference type="Proteomes" id="UP001459277">
    <property type="component" value="Unassembled WGS sequence"/>
</dbReference>
<organism evidence="11 12">
    <name type="scientific">Lithocarpus litseifolius</name>
    <dbReference type="NCBI Taxonomy" id="425828"/>
    <lineage>
        <taxon>Eukaryota</taxon>
        <taxon>Viridiplantae</taxon>
        <taxon>Streptophyta</taxon>
        <taxon>Embryophyta</taxon>
        <taxon>Tracheophyta</taxon>
        <taxon>Spermatophyta</taxon>
        <taxon>Magnoliopsida</taxon>
        <taxon>eudicotyledons</taxon>
        <taxon>Gunneridae</taxon>
        <taxon>Pentapetalae</taxon>
        <taxon>rosids</taxon>
        <taxon>fabids</taxon>
        <taxon>Fagales</taxon>
        <taxon>Fagaceae</taxon>
        <taxon>Lithocarpus</taxon>
    </lineage>
</organism>
<dbReference type="EMBL" id="JAZDWU010000001">
    <property type="protein sequence ID" value="KAL0015369.1"/>
    <property type="molecule type" value="Genomic_DNA"/>
</dbReference>
<dbReference type="GO" id="GO:0000976">
    <property type="term" value="F:transcription cis-regulatory region binding"/>
    <property type="evidence" value="ECO:0007669"/>
    <property type="project" value="TreeGrafter"/>
</dbReference>
<dbReference type="InterPro" id="IPR050568">
    <property type="entry name" value="Transcr_DNA_Rep_Reg"/>
</dbReference>
<gene>
    <name evidence="11" type="ORF">SO802_002438</name>
</gene>
<reference evidence="11 12" key="1">
    <citation type="submission" date="2024-01" db="EMBL/GenBank/DDBJ databases">
        <title>A telomere-to-telomere, gap-free genome of sweet tea (Lithocarpus litseifolius).</title>
        <authorList>
            <person name="Zhou J."/>
        </authorList>
    </citation>
    <scope>NUCLEOTIDE SEQUENCE [LARGE SCALE GENOMIC DNA]</scope>
    <source>
        <strain evidence="11">Zhou-2022a</strain>
        <tissue evidence="11">Leaf</tissue>
    </source>
</reference>
<dbReference type="PANTHER" id="PTHR10252">
    <property type="entry name" value="HISTONE-LIKE TRANSCRIPTION FACTOR CCAAT-RELATED"/>
    <property type="match status" value="1"/>
</dbReference>
<name>A0AAW2E107_9ROSI</name>
<evidence type="ECO:0000256" key="2">
    <source>
        <dbReference type="ARBA" id="ARBA00023015"/>
    </source>
</evidence>
<feature type="compositionally biased region" description="Basic and acidic residues" evidence="9">
    <location>
        <begin position="159"/>
        <end position="171"/>
    </location>
</feature>
<keyword evidence="5" id="KW-0539">Nucleus</keyword>
<feature type="region of interest" description="Disordered" evidence="9">
    <location>
        <begin position="159"/>
        <end position="178"/>
    </location>
</feature>